<reference evidence="2" key="4">
    <citation type="journal article" date="2013" name="Plant Cell Physiol.">
        <title>Rice Annotation Project Database (RAP-DB): an integrative and interactive database for rice genomics.</title>
        <authorList>
            <person name="Sakai H."/>
            <person name="Lee S.S."/>
            <person name="Tanaka T."/>
            <person name="Numa H."/>
            <person name="Kim J."/>
            <person name="Kawahara Y."/>
            <person name="Wakimoto H."/>
            <person name="Yang C.C."/>
            <person name="Iwamoto M."/>
            <person name="Abe T."/>
            <person name="Yamada Y."/>
            <person name="Muto A."/>
            <person name="Inokuchi H."/>
            <person name="Ikemura T."/>
            <person name="Matsumoto T."/>
            <person name="Sasaki T."/>
            <person name="Itoh T."/>
        </authorList>
    </citation>
    <scope>NUCLEOTIDE SEQUENCE</scope>
</reference>
<reference evidence="3" key="3">
    <citation type="submission" date="2008-12" db="EMBL/GenBank/DDBJ databases">
        <title>Improved gene annotation of the rice (Oryza sativa) genomes.</title>
        <authorList>
            <person name="Wang J."/>
            <person name="Li R."/>
            <person name="Fan W."/>
            <person name="Huang Q."/>
            <person name="Zhang J."/>
            <person name="Zhou Y."/>
            <person name="Hu Y."/>
            <person name="Zi S."/>
            <person name="Li J."/>
            <person name="Ni P."/>
            <person name="Zheng H."/>
            <person name="Zhang Y."/>
            <person name="Zhao M."/>
            <person name="Hao Q."/>
            <person name="McDermott J."/>
            <person name="Samudrala R."/>
            <person name="Kristiansen K."/>
            <person name="Wong G.K.-S."/>
        </authorList>
    </citation>
    <scope>NUCLEOTIDE SEQUENCE</scope>
</reference>
<dbReference type="HOGENOM" id="CLU_678609_0_0_1"/>
<evidence type="ECO:0000313" key="3">
    <source>
        <dbReference type="EMBL" id="EEE61086.1"/>
    </source>
</evidence>
<evidence type="ECO:0000313" key="4">
    <source>
        <dbReference type="Proteomes" id="UP000059680"/>
    </source>
</evidence>
<dbReference type="Gramene" id="Os04t0449300-01">
    <property type="protein sequence ID" value="Os04t0449300-01"/>
    <property type="gene ID" value="Os04g0449300"/>
</dbReference>
<protein>
    <submittedName>
        <fullName evidence="2">Os04g0449300 protein</fullName>
    </submittedName>
</protein>
<feature type="compositionally biased region" description="Basic and acidic residues" evidence="1">
    <location>
        <begin position="18"/>
        <end position="28"/>
    </location>
</feature>
<keyword evidence="4" id="KW-1185">Reference proteome</keyword>
<dbReference type="Proteomes" id="UP000007752">
    <property type="component" value="Chromosome 4"/>
</dbReference>
<reference evidence="3" key="2">
    <citation type="journal article" date="2005" name="PLoS Biol.">
        <title>The genomes of Oryza sativa: a history of duplications.</title>
        <authorList>
            <person name="Yu J."/>
            <person name="Wang J."/>
            <person name="Lin W."/>
            <person name="Li S."/>
            <person name="Li H."/>
            <person name="Zhou J."/>
            <person name="Ni P."/>
            <person name="Dong W."/>
            <person name="Hu S."/>
            <person name="Zeng C."/>
            <person name="Zhang J."/>
            <person name="Zhang Y."/>
            <person name="Li R."/>
            <person name="Xu Z."/>
            <person name="Li S."/>
            <person name="Li X."/>
            <person name="Zheng H."/>
            <person name="Cong L."/>
            <person name="Lin L."/>
            <person name="Yin J."/>
            <person name="Geng J."/>
            <person name="Li G."/>
            <person name="Shi J."/>
            <person name="Liu J."/>
            <person name="Lv H."/>
            <person name="Li J."/>
            <person name="Wang J."/>
            <person name="Deng Y."/>
            <person name="Ran L."/>
            <person name="Shi X."/>
            <person name="Wang X."/>
            <person name="Wu Q."/>
            <person name="Li C."/>
            <person name="Ren X."/>
            <person name="Wang J."/>
            <person name="Wang X."/>
            <person name="Li D."/>
            <person name="Liu D."/>
            <person name="Zhang X."/>
            <person name="Ji Z."/>
            <person name="Zhao W."/>
            <person name="Sun Y."/>
            <person name="Zhang Z."/>
            <person name="Bao J."/>
            <person name="Han Y."/>
            <person name="Dong L."/>
            <person name="Ji J."/>
            <person name="Chen P."/>
            <person name="Wu S."/>
            <person name="Liu J."/>
            <person name="Xiao Y."/>
            <person name="Bu D."/>
            <person name="Tan J."/>
            <person name="Yang L."/>
            <person name="Ye C."/>
            <person name="Zhang J."/>
            <person name="Xu J."/>
            <person name="Zhou Y."/>
            <person name="Yu Y."/>
            <person name="Zhang B."/>
            <person name="Zhuang S."/>
            <person name="Wei H."/>
            <person name="Liu B."/>
            <person name="Lei M."/>
            <person name="Yu H."/>
            <person name="Li Y."/>
            <person name="Xu H."/>
            <person name="Wei S."/>
            <person name="He X."/>
            <person name="Fang L."/>
            <person name="Zhang Z."/>
            <person name="Zhang Y."/>
            <person name="Huang X."/>
            <person name="Su Z."/>
            <person name="Tong W."/>
            <person name="Li J."/>
            <person name="Tong Z."/>
            <person name="Li S."/>
            <person name="Ye J."/>
            <person name="Wang L."/>
            <person name="Fang L."/>
            <person name="Lei T."/>
            <person name="Chen C."/>
            <person name="Chen H."/>
            <person name="Xu Z."/>
            <person name="Li H."/>
            <person name="Huang H."/>
            <person name="Zhang F."/>
            <person name="Xu H."/>
            <person name="Li N."/>
            <person name="Zhao C."/>
            <person name="Li S."/>
            <person name="Dong L."/>
            <person name="Huang Y."/>
            <person name="Li L."/>
            <person name="Xi Y."/>
            <person name="Qi Q."/>
            <person name="Li W."/>
            <person name="Zhang B."/>
            <person name="Hu W."/>
            <person name="Zhang Y."/>
            <person name="Tian X."/>
            <person name="Jiao Y."/>
            <person name="Liang X."/>
            <person name="Jin J."/>
            <person name="Gao L."/>
            <person name="Zheng W."/>
            <person name="Hao B."/>
            <person name="Liu S."/>
            <person name="Wang W."/>
            <person name="Yuan L."/>
            <person name="Cao M."/>
            <person name="McDermott J."/>
            <person name="Samudrala R."/>
            <person name="Wang J."/>
            <person name="Wong G.K."/>
            <person name="Yang H."/>
        </authorList>
    </citation>
    <scope>NUCLEOTIDE SEQUENCE [LARGE SCALE GENOMIC DNA]</scope>
</reference>
<accession>A0A0N7KJ51</accession>
<dbReference type="EMBL" id="AP014960">
    <property type="protein sequence ID" value="BAS89441.1"/>
    <property type="molecule type" value="Genomic_DNA"/>
</dbReference>
<dbReference type="KEGG" id="dosa:Os04g0449300"/>
<dbReference type="Proteomes" id="UP000059680">
    <property type="component" value="Chromosome 4"/>
</dbReference>
<reference evidence="2" key="6">
    <citation type="submission" date="2015-10" db="EMBL/GenBank/DDBJ databases">
        <authorList>
            <person name="Sakai H."/>
            <person name="Kawahara Y."/>
            <person name="Matsumoto T."/>
            <person name="Buell C.R."/>
            <person name="Itoh T."/>
        </authorList>
    </citation>
    <scope>NUCLEOTIDE SEQUENCE</scope>
</reference>
<name>A0A0N7KJ51_ORYSJ</name>
<evidence type="ECO:0000256" key="1">
    <source>
        <dbReference type="SAM" id="MobiDB-lite"/>
    </source>
</evidence>
<dbReference type="EMBL" id="CM000141">
    <property type="protein sequence ID" value="EEE61086.1"/>
    <property type="molecule type" value="Genomic_DNA"/>
</dbReference>
<dbReference type="AlphaFoldDB" id="A0A0N7KJ51"/>
<feature type="compositionally biased region" description="Gly residues" evidence="1">
    <location>
        <begin position="1"/>
        <end position="10"/>
    </location>
</feature>
<reference evidence="4" key="1">
    <citation type="journal article" date="2005" name="Nature">
        <title>The map-based sequence of the rice genome.</title>
        <authorList>
            <consortium name="International rice genome sequencing project (IRGSP)"/>
            <person name="Matsumoto T."/>
            <person name="Wu J."/>
            <person name="Kanamori H."/>
            <person name="Katayose Y."/>
            <person name="Fujisawa M."/>
            <person name="Namiki N."/>
            <person name="Mizuno H."/>
            <person name="Yamamoto K."/>
            <person name="Antonio B.A."/>
            <person name="Baba T."/>
            <person name="Sakata K."/>
            <person name="Nagamura Y."/>
            <person name="Aoki H."/>
            <person name="Arikawa K."/>
            <person name="Arita K."/>
            <person name="Bito T."/>
            <person name="Chiden Y."/>
            <person name="Fujitsuka N."/>
            <person name="Fukunaka R."/>
            <person name="Hamada M."/>
            <person name="Harada C."/>
            <person name="Hayashi A."/>
            <person name="Hijishita S."/>
            <person name="Honda M."/>
            <person name="Hosokawa S."/>
            <person name="Ichikawa Y."/>
            <person name="Idonuma A."/>
            <person name="Iijima M."/>
            <person name="Ikeda M."/>
            <person name="Ikeno M."/>
            <person name="Ito K."/>
            <person name="Ito S."/>
            <person name="Ito T."/>
            <person name="Ito Y."/>
            <person name="Ito Y."/>
            <person name="Iwabuchi A."/>
            <person name="Kamiya K."/>
            <person name="Karasawa W."/>
            <person name="Kurita K."/>
            <person name="Katagiri S."/>
            <person name="Kikuta A."/>
            <person name="Kobayashi H."/>
            <person name="Kobayashi N."/>
            <person name="Machita K."/>
            <person name="Maehara T."/>
            <person name="Masukawa M."/>
            <person name="Mizubayashi T."/>
            <person name="Mukai Y."/>
            <person name="Nagasaki H."/>
            <person name="Nagata Y."/>
            <person name="Naito S."/>
            <person name="Nakashima M."/>
            <person name="Nakama Y."/>
            <person name="Nakamichi Y."/>
            <person name="Nakamura M."/>
            <person name="Meguro A."/>
            <person name="Negishi M."/>
            <person name="Ohta I."/>
            <person name="Ohta T."/>
            <person name="Okamoto M."/>
            <person name="Ono N."/>
            <person name="Saji S."/>
            <person name="Sakaguchi M."/>
            <person name="Sakai K."/>
            <person name="Shibata M."/>
            <person name="Shimokawa T."/>
            <person name="Song J."/>
            <person name="Takazaki Y."/>
            <person name="Terasawa K."/>
            <person name="Tsugane M."/>
            <person name="Tsuji K."/>
            <person name="Ueda S."/>
            <person name="Waki K."/>
            <person name="Yamagata H."/>
            <person name="Yamamoto M."/>
            <person name="Yamamoto S."/>
            <person name="Yamane H."/>
            <person name="Yoshiki S."/>
            <person name="Yoshihara R."/>
            <person name="Yukawa K."/>
            <person name="Zhong H."/>
            <person name="Yano M."/>
            <person name="Yuan Q."/>
            <person name="Ouyang S."/>
            <person name="Liu J."/>
            <person name="Jones K.M."/>
            <person name="Gansberger K."/>
            <person name="Moffat K."/>
            <person name="Hill J."/>
            <person name="Bera J."/>
            <person name="Fadrosh D."/>
            <person name="Jin S."/>
            <person name="Johri S."/>
            <person name="Kim M."/>
            <person name="Overton L."/>
            <person name="Reardon M."/>
            <person name="Tsitrin T."/>
            <person name="Vuong H."/>
            <person name="Weaver B."/>
            <person name="Ciecko A."/>
            <person name="Tallon L."/>
            <person name="Jackson J."/>
            <person name="Pai G."/>
            <person name="Aken S.V."/>
            <person name="Utterback T."/>
            <person name="Reidmuller S."/>
            <person name="Feldblyum T."/>
            <person name="Hsiao J."/>
            <person name="Zismann V."/>
            <person name="Iobst S."/>
            <person name="de Vazeille A.R."/>
            <person name="Buell C.R."/>
            <person name="Ying K."/>
            <person name="Li Y."/>
            <person name="Lu T."/>
            <person name="Huang Y."/>
            <person name="Zhao Q."/>
            <person name="Feng Q."/>
            <person name="Zhang L."/>
            <person name="Zhu J."/>
            <person name="Weng Q."/>
            <person name="Mu J."/>
            <person name="Lu Y."/>
            <person name="Fan D."/>
            <person name="Liu Y."/>
            <person name="Guan J."/>
            <person name="Zhang Y."/>
            <person name="Yu S."/>
            <person name="Liu X."/>
            <person name="Zhang Y."/>
            <person name="Hong G."/>
            <person name="Han B."/>
            <person name="Choisne N."/>
            <person name="Demange N."/>
            <person name="Orjeda G."/>
            <person name="Samain S."/>
            <person name="Cattolico L."/>
            <person name="Pelletier E."/>
            <person name="Couloux A."/>
            <person name="Segurens B."/>
            <person name="Wincker P."/>
            <person name="D'Hont A."/>
            <person name="Scarpelli C."/>
            <person name="Weissenbach J."/>
            <person name="Salanoubat M."/>
            <person name="Quetier F."/>
            <person name="Yu Y."/>
            <person name="Kim H.R."/>
            <person name="Rambo T."/>
            <person name="Currie J."/>
            <person name="Collura K."/>
            <person name="Luo M."/>
            <person name="Yang T."/>
            <person name="Ammiraju J.S.S."/>
            <person name="Engler F."/>
            <person name="Soderlund C."/>
            <person name="Wing R.A."/>
            <person name="Palmer L.E."/>
            <person name="de la Bastide M."/>
            <person name="Spiegel L."/>
            <person name="Nascimento L."/>
            <person name="Zutavern T."/>
            <person name="O'Shaughnessy A."/>
            <person name="Dike S."/>
            <person name="Dedhia N."/>
            <person name="Preston R."/>
            <person name="Balija V."/>
            <person name="McCombie W.R."/>
            <person name="Chow T."/>
            <person name="Chen H."/>
            <person name="Chung M."/>
            <person name="Chen C."/>
            <person name="Shaw J."/>
            <person name="Wu H."/>
            <person name="Hsiao K."/>
            <person name="Chao Y."/>
            <person name="Chu M."/>
            <person name="Cheng C."/>
            <person name="Hour A."/>
            <person name="Lee P."/>
            <person name="Lin S."/>
            <person name="Lin Y."/>
            <person name="Liou J."/>
            <person name="Liu S."/>
            <person name="Hsing Y."/>
            <person name="Raghuvanshi S."/>
            <person name="Mohanty A."/>
            <person name="Bharti A.K."/>
            <person name="Gaur A."/>
            <person name="Gupta V."/>
            <person name="Kumar D."/>
            <person name="Ravi V."/>
            <person name="Vij S."/>
            <person name="Kapur A."/>
            <person name="Khurana P."/>
            <person name="Khurana P."/>
            <person name="Khurana J.P."/>
            <person name="Tyagi A.K."/>
            <person name="Gaikwad K."/>
            <person name="Singh A."/>
            <person name="Dalal V."/>
            <person name="Srivastava S."/>
            <person name="Dixit A."/>
            <person name="Pal A.K."/>
            <person name="Ghazi I.A."/>
            <person name="Yadav M."/>
            <person name="Pandit A."/>
            <person name="Bhargava A."/>
            <person name="Sureshbabu K."/>
            <person name="Batra K."/>
            <person name="Sharma T.R."/>
            <person name="Mohapatra T."/>
            <person name="Singh N.K."/>
            <person name="Messing J."/>
            <person name="Nelson A.B."/>
            <person name="Fuks G."/>
            <person name="Kavchok S."/>
            <person name="Keizer G."/>
            <person name="Linton E."/>
            <person name="Llaca V."/>
            <person name="Song R."/>
            <person name="Tanyolac B."/>
            <person name="Young S."/>
            <person name="Ho-Il K."/>
            <person name="Hahn J.H."/>
            <person name="Sangsakoo G."/>
            <person name="Vanavichit A."/>
            <person name="de Mattos Luiz.A.T."/>
            <person name="Zimmer P.D."/>
            <person name="Malone G."/>
            <person name="Dellagostin O."/>
            <person name="de Oliveira A.C."/>
            <person name="Bevan M."/>
            <person name="Bancroft I."/>
            <person name="Minx P."/>
            <person name="Cordum H."/>
            <person name="Wilson R."/>
            <person name="Cheng Z."/>
            <person name="Jin W."/>
            <person name="Jiang J."/>
            <person name="Leong S.A."/>
            <person name="Iwama H."/>
            <person name="Gojobori T."/>
            <person name="Itoh T."/>
            <person name="Niimura Y."/>
            <person name="Fujii Y."/>
            <person name="Habara T."/>
            <person name="Sakai H."/>
            <person name="Sato Y."/>
            <person name="Wilson G."/>
            <person name="Kumar K."/>
            <person name="McCouch S."/>
            <person name="Juretic N."/>
            <person name="Hoen D."/>
            <person name="Wright S."/>
            <person name="Bruskiewich R."/>
            <person name="Bureau T."/>
            <person name="Miyao A."/>
            <person name="Hirochika H."/>
            <person name="Nishikawa T."/>
            <person name="Kadowaki K."/>
            <person name="Sugiura M."/>
            <person name="Burr B."/>
            <person name="Sasaki T."/>
        </authorList>
    </citation>
    <scope>NUCLEOTIDE SEQUENCE [LARGE SCALE GENOMIC DNA]</scope>
    <source>
        <strain evidence="4">cv. Nipponbare</strain>
    </source>
</reference>
<feature type="compositionally biased region" description="Basic and acidic residues" evidence="1">
    <location>
        <begin position="341"/>
        <end position="366"/>
    </location>
</feature>
<feature type="region of interest" description="Disordered" evidence="1">
    <location>
        <begin position="1"/>
        <end position="48"/>
    </location>
</feature>
<feature type="compositionally biased region" description="Basic and acidic residues" evidence="1">
    <location>
        <begin position="216"/>
        <end position="227"/>
    </location>
</feature>
<feature type="region of interest" description="Disordered" evidence="1">
    <location>
        <begin position="340"/>
        <end position="374"/>
    </location>
</feature>
<gene>
    <name evidence="2" type="ordered locus">Os04g0449300</name>
    <name evidence="3" type="ORF">OsJ_14977</name>
    <name evidence="2" type="ORF">OSNPB_040449300</name>
</gene>
<accession>Q0JCU3</accession>
<feature type="region of interest" description="Disordered" evidence="1">
    <location>
        <begin position="208"/>
        <end position="227"/>
    </location>
</feature>
<reference evidence="2 4" key="5">
    <citation type="journal article" date="2013" name="Rice">
        <title>Improvement of the Oryza sativa Nipponbare reference genome using next generation sequence and optical map data.</title>
        <authorList>
            <person name="Kawahara Y."/>
            <person name="de la Bastide M."/>
            <person name="Hamilton J.P."/>
            <person name="Kanamori H."/>
            <person name="McCombie W.R."/>
            <person name="Ouyang S."/>
            <person name="Schwartz D.C."/>
            <person name="Tanaka T."/>
            <person name="Wu J."/>
            <person name="Zhou S."/>
            <person name="Childs K.L."/>
            <person name="Davidson R.M."/>
            <person name="Lin H."/>
            <person name="Quesada-Ocampo L."/>
            <person name="Vaillancourt B."/>
            <person name="Sakai H."/>
            <person name="Lee S.S."/>
            <person name="Kim J."/>
            <person name="Numa H."/>
            <person name="Itoh T."/>
            <person name="Buell C.R."/>
            <person name="Matsumoto T."/>
        </authorList>
    </citation>
    <scope>NUCLEOTIDE SEQUENCE [LARGE SCALE GENOMIC DNA]</scope>
    <source>
        <strain evidence="4">cv. Nipponbare</strain>
    </source>
</reference>
<dbReference type="PaxDb" id="39947-Q0JCU3"/>
<sequence length="406" mass="43719">MEARLDGGGQPARRVRHLLVEGAHEHPRPQPGEPVADVPERRGGGRDHHVGEAQQHHLGERLLVVQLLAGALPVQVRRLEHAHGLPARRAVLVVQVLDPLGVGAVQRHHEHRLAPPRPRRRLRLVSGGGEVGPLLRHAGEDVLAVRARHDLAVELVGGDARPVEGAHLDADALVGAGHVRGVVPRHHPPHRVARVEQVAAEVVERGVAARQHPRQRALEPRDQEQPGHEVVVGEEHHPADAPQRVLPVVAEEARVVGVAVVVVPQVHVHPRRRRRRVVLGGALAAPQRVPEALAGARVEALHAGEREVPLRERPRGARERLAEEVPEAFAGGVVEEEDAVGEERIEESRREREHAVAEPLERRPHEVPALGVGGVRRRRGAEALHGALVGGGAGAAAAVDGLVASE</sequence>
<dbReference type="FunCoup" id="A0A0N7KJ51">
    <property type="interactions" value="10"/>
</dbReference>
<dbReference type="eggNOG" id="ENOG502R65D">
    <property type="taxonomic scope" value="Eukaryota"/>
</dbReference>
<organism evidence="3">
    <name type="scientific">Oryza sativa subsp. japonica</name>
    <name type="common">Rice</name>
    <dbReference type="NCBI Taxonomy" id="39947"/>
    <lineage>
        <taxon>Eukaryota</taxon>
        <taxon>Viridiplantae</taxon>
        <taxon>Streptophyta</taxon>
        <taxon>Embryophyta</taxon>
        <taxon>Tracheophyta</taxon>
        <taxon>Spermatophyta</taxon>
        <taxon>Magnoliopsida</taxon>
        <taxon>Liliopsida</taxon>
        <taxon>Poales</taxon>
        <taxon>Poaceae</taxon>
        <taxon>BOP clade</taxon>
        <taxon>Oryzoideae</taxon>
        <taxon>Oryzeae</taxon>
        <taxon>Oryzinae</taxon>
        <taxon>Oryza</taxon>
        <taxon>Oryza sativa</taxon>
    </lineage>
</organism>
<proteinExistence type="predicted"/>
<feature type="compositionally biased region" description="Basic and acidic residues" evidence="1">
    <location>
        <begin position="38"/>
        <end position="48"/>
    </location>
</feature>
<evidence type="ECO:0000313" key="2">
    <source>
        <dbReference type="EMBL" id="BAS89441.1"/>
    </source>
</evidence>